<evidence type="ECO:0000313" key="2">
    <source>
        <dbReference type="Proteomes" id="UP000663860"/>
    </source>
</evidence>
<gene>
    <name evidence="1" type="ORF">IZO911_LOCUS22388</name>
</gene>
<accession>A0A814NAP8</accession>
<dbReference type="EMBL" id="CAJNOE010000249">
    <property type="protein sequence ID" value="CAF1088956.1"/>
    <property type="molecule type" value="Genomic_DNA"/>
</dbReference>
<protein>
    <submittedName>
        <fullName evidence="1">Uncharacterized protein</fullName>
    </submittedName>
</protein>
<sequence length="163" mass="18925">MHRSQQSRRRHHSSSFTKFVARIQHTFSSKNIKSSTLVIPNQQPSSHPANSTPIPIFPSFTNYSRCRLSQILYDPSRQVEYLSEIEERTNSDISEQSLAVDDTDSCYDSMSEHRNDRFNLSQMNVSMDELNDYRHQPMKLPKLPYTLNNARLHSTAINDMGNF</sequence>
<organism evidence="1 2">
    <name type="scientific">Adineta steineri</name>
    <dbReference type="NCBI Taxonomy" id="433720"/>
    <lineage>
        <taxon>Eukaryota</taxon>
        <taxon>Metazoa</taxon>
        <taxon>Spiralia</taxon>
        <taxon>Gnathifera</taxon>
        <taxon>Rotifera</taxon>
        <taxon>Eurotatoria</taxon>
        <taxon>Bdelloidea</taxon>
        <taxon>Adinetida</taxon>
        <taxon>Adinetidae</taxon>
        <taxon>Adineta</taxon>
    </lineage>
</organism>
<dbReference type="Proteomes" id="UP000663860">
    <property type="component" value="Unassembled WGS sequence"/>
</dbReference>
<dbReference type="AlphaFoldDB" id="A0A814NAP8"/>
<name>A0A814NAP8_9BILA</name>
<comment type="caution">
    <text evidence="1">The sequence shown here is derived from an EMBL/GenBank/DDBJ whole genome shotgun (WGS) entry which is preliminary data.</text>
</comment>
<proteinExistence type="predicted"/>
<evidence type="ECO:0000313" key="1">
    <source>
        <dbReference type="EMBL" id="CAF1088956.1"/>
    </source>
</evidence>
<reference evidence="1" key="1">
    <citation type="submission" date="2021-02" db="EMBL/GenBank/DDBJ databases">
        <authorList>
            <person name="Nowell W R."/>
        </authorList>
    </citation>
    <scope>NUCLEOTIDE SEQUENCE</scope>
</reference>